<comment type="caution">
    <text evidence="1">The sequence shown here is derived from an EMBL/GenBank/DDBJ whole genome shotgun (WGS) entry which is preliminary data.</text>
</comment>
<proteinExistence type="predicted"/>
<sequence>MADKLAAKGGPTAIEPVAELSAADIRVMLAQLGDMANALDTANRNDLAQLYA</sequence>
<reference evidence="1 2" key="1">
    <citation type="journal article" date="2015" name="Stand. Genomic Sci.">
        <title>Genomic Encyclopedia of Bacterial and Archaeal Type Strains, Phase III: the genomes of soil and plant-associated and newly described type strains.</title>
        <authorList>
            <person name="Whitman W.B."/>
            <person name="Woyke T."/>
            <person name="Klenk H.P."/>
            <person name="Zhou Y."/>
            <person name="Lilburn T.G."/>
            <person name="Beck B.J."/>
            <person name="De Vos P."/>
            <person name="Vandamme P."/>
            <person name="Eisen J.A."/>
            <person name="Garrity G."/>
            <person name="Hugenholtz P."/>
            <person name="Kyrpides N.C."/>
        </authorList>
    </citation>
    <scope>NUCLEOTIDE SEQUENCE [LARGE SCALE GENOMIC DNA]</scope>
    <source>
        <strain evidence="1 2">VKM Ac-2538</strain>
    </source>
</reference>
<dbReference type="Proteomes" id="UP000295818">
    <property type="component" value="Unassembled WGS sequence"/>
</dbReference>
<dbReference type="RefSeq" id="WP_158292806.1">
    <property type="nucleotide sequence ID" value="NZ_SLWM01000004.1"/>
</dbReference>
<name>A0ABY2BM96_9ACTN</name>
<dbReference type="EMBL" id="SLWM01000004">
    <property type="protein sequence ID" value="TCO25555.1"/>
    <property type="molecule type" value="Genomic_DNA"/>
</dbReference>
<accession>A0ABY2BM96</accession>
<organism evidence="1 2">
    <name type="scientific">Kribbella orskensis</name>
    <dbReference type="NCBI Taxonomy" id="2512216"/>
    <lineage>
        <taxon>Bacteria</taxon>
        <taxon>Bacillati</taxon>
        <taxon>Actinomycetota</taxon>
        <taxon>Actinomycetes</taxon>
        <taxon>Propionibacteriales</taxon>
        <taxon>Kribbellaceae</taxon>
        <taxon>Kribbella</taxon>
    </lineage>
</organism>
<gene>
    <name evidence="1" type="ORF">EV644_10459</name>
</gene>
<keyword evidence="2" id="KW-1185">Reference proteome</keyword>
<protein>
    <submittedName>
        <fullName evidence="1">Uncharacterized protein</fullName>
    </submittedName>
</protein>
<evidence type="ECO:0000313" key="1">
    <source>
        <dbReference type="EMBL" id="TCO25555.1"/>
    </source>
</evidence>
<evidence type="ECO:0000313" key="2">
    <source>
        <dbReference type="Proteomes" id="UP000295818"/>
    </source>
</evidence>